<evidence type="ECO:0000313" key="3">
    <source>
        <dbReference type="EMBL" id="KAG7445854.1"/>
    </source>
</evidence>
<dbReference type="GO" id="GO:0005737">
    <property type="term" value="C:cytoplasm"/>
    <property type="evidence" value="ECO:0007669"/>
    <property type="project" value="InterPro"/>
</dbReference>
<feature type="domain" description="Programmed cell death protein 2 C-terminal" evidence="2">
    <location>
        <begin position="295"/>
        <end position="456"/>
    </location>
</feature>
<dbReference type="GeneID" id="66101491"/>
<dbReference type="GO" id="GO:0030490">
    <property type="term" value="P:maturation of SSU-rRNA"/>
    <property type="evidence" value="ECO:0007669"/>
    <property type="project" value="TreeGrafter"/>
</dbReference>
<dbReference type="PANTHER" id="PTHR47524:SF1">
    <property type="entry name" value="20S RRNA ACCUMULATION PROTEIN 4"/>
    <property type="match status" value="1"/>
</dbReference>
<reference evidence="3" key="1">
    <citation type="submission" date="2020-11" db="EMBL/GenBank/DDBJ databases">
        <title>Adaptations for nitrogen fixation in a non-lichenized fungal sporocarp promotes dispersal by wood-feeding termites.</title>
        <authorList>
            <consortium name="DOE Joint Genome Institute"/>
            <person name="Koch R.A."/>
            <person name="Yoon G."/>
            <person name="Arayal U."/>
            <person name="Lail K."/>
            <person name="Amirebrahimi M."/>
            <person name="Labutti K."/>
            <person name="Lipzen A."/>
            <person name="Riley R."/>
            <person name="Barry K."/>
            <person name="Henrissat B."/>
            <person name="Grigoriev I.V."/>
            <person name="Herr J.R."/>
            <person name="Aime M.C."/>
        </authorList>
    </citation>
    <scope>NUCLEOTIDE SEQUENCE</scope>
    <source>
        <strain evidence="3">MCA 3950</strain>
    </source>
</reference>
<gene>
    <name evidence="3" type="ORF">BT62DRAFT_1076276</name>
</gene>
<protein>
    <recommendedName>
        <fullName evidence="2">Programmed cell death protein 2 C-terminal domain-containing protein</fullName>
    </recommendedName>
</protein>
<name>A0A9P7VS14_9AGAR</name>
<evidence type="ECO:0000256" key="1">
    <source>
        <dbReference type="SAM" id="MobiDB-lite"/>
    </source>
</evidence>
<feature type="region of interest" description="Disordered" evidence="1">
    <location>
        <begin position="197"/>
        <end position="225"/>
    </location>
</feature>
<feature type="region of interest" description="Disordered" evidence="1">
    <location>
        <begin position="389"/>
        <end position="414"/>
    </location>
</feature>
<dbReference type="AlphaFoldDB" id="A0A9P7VS14"/>
<dbReference type="RefSeq" id="XP_043039354.1">
    <property type="nucleotide sequence ID" value="XM_043179197.1"/>
</dbReference>
<comment type="caution">
    <text evidence="3">The sequence shown here is derived from an EMBL/GenBank/DDBJ whole genome shotgun (WGS) entry which is preliminary data.</text>
</comment>
<dbReference type="EMBL" id="MU250535">
    <property type="protein sequence ID" value="KAG7445854.1"/>
    <property type="molecule type" value="Genomic_DNA"/>
</dbReference>
<dbReference type="Pfam" id="PF04194">
    <property type="entry name" value="PDCD2_C"/>
    <property type="match status" value="1"/>
</dbReference>
<keyword evidence="4" id="KW-1185">Reference proteome</keyword>
<accession>A0A9P7VS14</accession>
<evidence type="ECO:0000313" key="4">
    <source>
        <dbReference type="Proteomes" id="UP000812287"/>
    </source>
</evidence>
<dbReference type="InterPro" id="IPR007320">
    <property type="entry name" value="PDCD2_C"/>
</dbReference>
<sequence length="458" mass="50924">MPSPVGDDWSDSDDDALDEIETSVTLGVPDGQIISQTDLSDGAVSRLGGLPAFLTSREPSYTSSQCKVCSNAMELLTQMWCPFEDSPMDRALYIWGCARAQCQKKEGSIRAWRALRYNAEYAAKLEKKREKQKARAEADKQKAQKGPISNPFSVKYLSLRHQPLLIVIQMSGASTASNPFGLGSHIFSDATSIKPMASSEVDDDAVDEGGESDNESSSSEQSLLTAMTSATLEDSPWKQTLSYRPLYLKTISEYIAPEPKPKIPMSAQIIEDNDDSKGGKNTGWSEKYENSLDVDLVFERFSNRVKHEAEQCIRYDLNGVPLPFSTDKVFDLLFPAPTTLPRAVMKADFMVVPTAKRTYNPSSLSPCPNCQSKRVFECQLMPNTINVLRDGSTDSTKNMSDEERRKAVQKALKGSDGNRGMDWGTCMVFSCEKDCCMENGQDAREAWREEHVLVQWDV</sequence>
<evidence type="ECO:0000259" key="2">
    <source>
        <dbReference type="Pfam" id="PF04194"/>
    </source>
</evidence>
<proteinExistence type="predicted"/>
<dbReference type="Proteomes" id="UP000812287">
    <property type="component" value="Unassembled WGS sequence"/>
</dbReference>
<feature type="compositionally biased region" description="Acidic residues" evidence="1">
    <location>
        <begin position="200"/>
        <end position="214"/>
    </location>
</feature>
<dbReference type="PANTHER" id="PTHR47524">
    <property type="entry name" value="20S RRNA ACCUMULATION PROTEIN 4"/>
    <property type="match status" value="1"/>
</dbReference>
<dbReference type="OrthoDB" id="443682at2759"/>
<organism evidence="3 4">
    <name type="scientific">Guyanagaster necrorhizus</name>
    <dbReference type="NCBI Taxonomy" id="856835"/>
    <lineage>
        <taxon>Eukaryota</taxon>
        <taxon>Fungi</taxon>
        <taxon>Dikarya</taxon>
        <taxon>Basidiomycota</taxon>
        <taxon>Agaricomycotina</taxon>
        <taxon>Agaricomycetes</taxon>
        <taxon>Agaricomycetidae</taxon>
        <taxon>Agaricales</taxon>
        <taxon>Marasmiineae</taxon>
        <taxon>Physalacriaceae</taxon>
        <taxon>Guyanagaster</taxon>
    </lineage>
</organism>